<evidence type="ECO:0000313" key="2">
    <source>
        <dbReference type="Proteomes" id="UP001597459"/>
    </source>
</evidence>
<evidence type="ECO:0000313" key="1">
    <source>
        <dbReference type="EMBL" id="MFD2589791.1"/>
    </source>
</evidence>
<protein>
    <submittedName>
        <fullName evidence="1">Uncharacterized protein</fullName>
    </submittedName>
</protein>
<dbReference type="EMBL" id="JBHULX010000002">
    <property type="protein sequence ID" value="MFD2589791.1"/>
    <property type="molecule type" value="Genomic_DNA"/>
</dbReference>
<reference evidence="2" key="1">
    <citation type="journal article" date="2019" name="Int. J. Syst. Evol. Microbiol.">
        <title>The Global Catalogue of Microorganisms (GCM) 10K type strain sequencing project: providing services to taxonomists for standard genome sequencing and annotation.</title>
        <authorList>
            <consortium name="The Broad Institute Genomics Platform"/>
            <consortium name="The Broad Institute Genome Sequencing Center for Infectious Disease"/>
            <person name="Wu L."/>
            <person name="Ma J."/>
        </authorList>
    </citation>
    <scope>NUCLEOTIDE SEQUENCE [LARGE SCALE GENOMIC DNA]</scope>
    <source>
        <strain evidence="2">KCTC 42423</strain>
    </source>
</reference>
<comment type="caution">
    <text evidence="1">The sequence shown here is derived from an EMBL/GenBank/DDBJ whole genome shotgun (WGS) entry which is preliminary data.</text>
</comment>
<keyword evidence="2" id="KW-1185">Reference proteome</keyword>
<dbReference type="Proteomes" id="UP001597459">
    <property type="component" value="Unassembled WGS sequence"/>
</dbReference>
<name>A0ABW5N3X9_9FLAO</name>
<organism evidence="1 2">
    <name type="scientific">Aquimarina hainanensis</name>
    <dbReference type="NCBI Taxonomy" id="1578017"/>
    <lineage>
        <taxon>Bacteria</taxon>
        <taxon>Pseudomonadati</taxon>
        <taxon>Bacteroidota</taxon>
        <taxon>Flavobacteriia</taxon>
        <taxon>Flavobacteriales</taxon>
        <taxon>Flavobacteriaceae</taxon>
        <taxon>Aquimarina</taxon>
    </lineage>
</organism>
<dbReference type="PROSITE" id="PS51257">
    <property type="entry name" value="PROKAR_LIPOPROTEIN"/>
    <property type="match status" value="1"/>
</dbReference>
<sequence length="619" mass="70251">MRKNPFIELLLALILVVSCSKDTPINEPVLASSNIVLNFDTLDVLHQKNISITIANETTIDSIIISIDSDIEKIIYLPPYEYNLNGSQYSDGEHLFNVEVFQPNQNSVNKSVKFRIDNNGPVISNMGIIPDQVICNKITLNPTIEDAVTNVKNVQFLVNDILVSEVQENSNHTFEIDSDLYPEGQTKLKFLMEDEVGNLSSDSINILIGKPLIKINLPNKFTRASEEKLLIMLSDAEGNYIDSKVYNNQPETLEFCNTTITPDTEYMLTFFEVFDNSIYNVFCYNNLSKNRIGNEITLEPRPLTNSHAFIELSTSNLNLSGNIRASGQGYSMVNINDTLSGTITTSYTNNLGSSKTLIKAYNYQSVANDYKWAFIDHLENVSALQPSDFSNNNVITNSIHFNSPVNSQFLRIYGFENTELMNVFSGHDLYESDMRYVTSLEYKYNFPDIFSDYFYSLKANNYYMEGLGLPPQSINVPNLSIDFSLAGNQLNFQGIPNYEVGRIRIENETKAGVHISIDNPSIMLEFIFDGTVDKIVIPKIPSGLFEGDIHEVFNNVDFTPVQAIAENYSSFSSYQDYLQNVFINSNPFYFSSNSRERVFKSFVSPHILPVWEYPYFTRF</sequence>
<proteinExistence type="predicted"/>
<gene>
    <name evidence="1" type="ORF">ACFSTE_03045</name>
</gene>
<dbReference type="RefSeq" id="WP_378256308.1">
    <property type="nucleotide sequence ID" value="NZ_JBHSJV010000001.1"/>
</dbReference>
<accession>A0ABW5N3X9</accession>